<evidence type="ECO:0000256" key="2">
    <source>
        <dbReference type="ARBA" id="ARBA00022679"/>
    </source>
</evidence>
<dbReference type="EMBL" id="BMXI01000008">
    <property type="protein sequence ID" value="GHC54459.1"/>
    <property type="molecule type" value="Genomic_DNA"/>
</dbReference>
<organism evidence="10 11">
    <name type="scientific">Roseibacillus persicicus</name>
    <dbReference type="NCBI Taxonomy" id="454148"/>
    <lineage>
        <taxon>Bacteria</taxon>
        <taxon>Pseudomonadati</taxon>
        <taxon>Verrucomicrobiota</taxon>
        <taxon>Verrucomicrobiia</taxon>
        <taxon>Verrucomicrobiales</taxon>
        <taxon>Verrucomicrobiaceae</taxon>
        <taxon>Roseibacillus</taxon>
    </lineage>
</organism>
<feature type="binding site" evidence="8">
    <location>
        <begin position="20"/>
        <end position="27"/>
    </location>
    <ligand>
        <name>ATP</name>
        <dbReference type="ChEBI" id="CHEBI:30616"/>
    </ligand>
</feature>
<dbReference type="RefSeq" id="WP_189569914.1">
    <property type="nucleotide sequence ID" value="NZ_BMXI01000008.1"/>
</dbReference>
<dbReference type="PROSITE" id="PS01331">
    <property type="entry name" value="THYMIDYLATE_KINASE"/>
    <property type="match status" value="1"/>
</dbReference>
<accession>A0A918TPR7</accession>
<dbReference type="CDD" id="cd01672">
    <property type="entry name" value="TMPK"/>
    <property type="match status" value="1"/>
</dbReference>
<dbReference type="AlphaFoldDB" id="A0A918TPR7"/>
<evidence type="ECO:0000256" key="7">
    <source>
        <dbReference type="ARBA" id="ARBA00048743"/>
    </source>
</evidence>
<dbReference type="GO" id="GO:0006235">
    <property type="term" value="P:dTTP biosynthetic process"/>
    <property type="evidence" value="ECO:0007669"/>
    <property type="project" value="UniProtKB-UniRule"/>
</dbReference>
<dbReference type="InterPro" id="IPR018094">
    <property type="entry name" value="Thymidylate_kinase"/>
</dbReference>
<evidence type="ECO:0000256" key="4">
    <source>
        <dbReference type="ARBA" id="ARBA00022741"/>
    </source>
</evidence>
<evidence type="ECO:0000313" key="11">
    <source>
        <dbReference type="Proteomes" id="UP000644507"/>
    </source>
</evidence>
<dbReference type="GO" id="GO:0004798">
    <property type="term" value="F:dTMP kinase activity"/>
    <property type="evidence" value="ECO:0007669"/>
    <property type="project" value="UniProtKB-UniRule"/>
</dbReference>
<evidence type="ECO:0000256" key="3">
    <source>
        <dbReference type="ARBA" id="ARBA00022727"/>
    </source>
</evidence>
<dbReference type="HAMAP" id="MF_00165">
    <property type="entry name" value="Thymidylate_kinase"/>
    <property type="match status" value="1"/>
</dbReference>
<evidence type="ECO:0000256" key="8">
    <source>
        <dbReference type="HAMAP-Rule" id="MF_00165"/>
    </source>
</evidence>
<reference evidence="10" key="2">
    <citation type="submission" date="2020-09" db="EMBL/GenBank/DDBJ databases">
        <authorList>
            <person name="Sun Q."/>
            <person name="Kim S."/>
        </authorList>
    </citation>
    <scope>NUCLEOTIDE SEQUENCE</scope>
    <source>
        <strain evidence="10">KCTC 12988</strain>
    </source>
</reference>
<dbReference type="Proteomes" id="UP000644507">
    <property type="component" value="Unassembled WGS sequence"/>
</dbReference>
<dbReference type="Pfam" id="PF02223">
    <property type="entry name" value="Thymidylate_kin"/>
    <property type="match status" value="1"/>
</dbReference>
<keyword evidence="5 8" id="KW-0418">Kinase</keyword>
<keyword evidence="4 8" id="KW-0547">Nucleotide-binding</keyword>
<comment type="function">
    <text evidence="8">Phosphorylation of dTMP to form dTDP in both de novo and salvage pathways of dTTP synthesis.</text>
</comment>
<keyword evidence="3 8" id="KW-0545">Nucleotide biosynthesis</keyword>
<keyword evidence="2 8" id="KW-0808">Transferase</keyword>
<comment type="catalytic activity">
    <reaction evidence="7 8">
        <text>dTMP + ATP = dTDP + ADP</text>
        <dbReference type="Rhea" id="RHEA:13517"/>
        <dbReference type="ChEBI" id="CHEBI:30616"/>
        <dbReference type="ChEBI" id="CHEBI:58369"/>
        <dbReference type="ChEBI" id="CHEBI:63528"/>
        <dbReference type="ChEBI" id="CHEBI:456216"/>
        <dbReference type="EC" id="2.7.4.9"/>
    </reaction>
</comment>
<name>A0A918TPR7_9BACT</name>
<keyword evidence="11" id="KW-1185">Reference proteome</keyword>
<dbReference type="PANTHER" id="PTHR10344:SF4">
    <property type="entry name" value="UMP-CMP KINASE 2, MITOCHONDRIAL"/>
    <property type="match status" value="1"/>
</dbReference>
<sequence length="220" mass="24494">MPIANTSRKIPNGLLIVFEGIDGSGKTTHAANLASRLKDDEFEVVLTKEPTDGTWGKLLRDSAFSGRKDAGEELELFIKDRQEHVTNKIRPSLAEGKVVIIDRYYFSTIAYQGARGLDPVEIRSLNEAFAPKPDMLFILEITVDEALNRIGIRDGQGNEFESVENLKSCKSIFDSITDDFTVRINSQTSVPEVDSQIWNKVSEKLKEVCALAPLSCDKRS</sequence>
<dbReference type="InterPro" id="IPR039430">
    <property type="entry name" value="Thymidylate_kin-like_dom"/>
</dbReference>
<evidence type="ECO:0000259" key="9">
    <source>
        <dbReference type="Pfam" id="PF02223"/>
    </source>
</evidence>
<comment type="similarity">
    <text evidence="1 8">Belongs to the thymidylate kinase family.</text>
</comment>
<dbReference type="InterPro" id="IPR018095">
    <property type="entry name" value="Thymidylate_kin_CS"/>
</dbReference>
<dbReference type="NCBIfam" id="TIGR00041">
    <property type="entry name" value="DTMP_kinase"/>
    <property type="match status" value="1"/>
</dbReference>
<reference evidence="10" key="1">
    <citation type="journal article" date="2014" name="Int. J. Syst. Evol. Microbiol.">
        <title>Complete genome sequence of Corynebacterium casei LMG S-19264T (=DSM 44701T), isolated from a smear-ripened cheese.</title>
        <authorList>
            <consortium name="US DOE Joint Genome Institute (JGI-PGF)"/>
            <person name="Walter F."/>
            <person name="Albersmeier A."/>
            <person name="Kalinowski J."/>
            <person name="Ruckert C."/>
        </authorList>
    </citation>
    <scope>NUCLEOTIDE SEQUENCE</scope>
    <source>
        <strain evidence="10">KCTC 12988</strain>
    </source>
</reference>
<evidence type="ECO:0000313" key="10">
    <source>
        <dbReference type="EMBL" id="GHC54459.1"/>
    </source>
</evidence>
<dbReference type="Gene3D" id="3.40.50.300">
    <property type="entry name" value="P-loop containing nucleotide triphosphate hydrolases"/>
    <property type="match status" value="1"/>
</dbReference>
<dbReference type="GO" id="GO:0005524">
    <property type="term" value="F:ATP binding"/>
    <property type="evidence" value="ECO:0007669"/>
    <property type="project" value="UniProtKB-UniRule"/>
</dbReference>
<dbReference type="InterPro" id="IPR027417">
    <property type="entry name" value="P-loop_NTPase"/>
</dbReference>
<evidence type="ECO:0000256" key="5">
    <source>
        <dbReference type="ARBA" id="ARBA00022777"/>
    </source>
</evidence>
<protein>
    <recommendedName>
        <fullName evidence="8">Thymidylate kinase</fullName>
        <ecNumber evidence="8">2.7.4.9</ecNumber>
    </recommendedName>
    <alternativeName>
        <fullName evidence="8">dTMP kinase</fullName>
    </alternativeName>
</protein>
<feature type="domain" description="Thymidylate kinase-like" evidence="9">
    <location>
        <begin position="18"/>
        <end position="197"/>
    </location>
</feature>
<dbReference type="GO" id="GO:0006227">
    <property type="term" value="P:dUDP biosynthetic process"/>
    <property type="evidence" value="ECO:0007669"/>
    <property type="project" value="TreeGrafter"/>
</dbReference>
<proteinExistence type="inferred from homology"/>
<dbReference type="GO" id="GO:0005737">
    <property type="term" value="C:cytoplasm"/>
    <property type="evidence" value="ECO:0007669"/>
    <property type="project" value="TreeGrafter"/>
</dbReference>
<dbReference type="GO" id="GO:0006233">
    <property type="term" value="P:dTDP biosynthetic process"/>
    <property type="evidence" value="ECO:0007669"/>
    <property type="project" value="InterPro"/>
</dbReference>
<dbReference type="SUPFAM" id="SSF52540">
    <property type="entry name" value="P-loop containing nucleoside triphosphate hydrolases"/>
    <property type="match status" value="1"/>
</dbReference>
<dbReference type="PANTHER" id="PTHR10344">
    <property type="entry name" value="THYMIDYLATE KINASE"/>
    <property type="match status" value="1"/>
</dbReference>
<evidence type="ECO:0000256" key="1">
    <source>
        <dbReference type="ARBA" id="ARBA00009776"/>
    </source>
</evidence>
<gene>
    <name evidence="8" type="primary">tmk</name>
    <name evidence="10" type="ORF">GCM10007100_21100</name>
</gene>
<comment type="caution">
    <text evidence="10">The sequence shown here is derived from an EMBL/GenBank/DDBJ whole genome shotgun (WGS) entry which is preliminary data.</text>
</comment>
<evidence type="ECO:0000256" key="6">
    <source>
        <dbReference type="ARBA" id="ARBA00022840"/>
    </source>
</evidence>
<dbReference type="EC" id="2.7.4.9" evidence="8"/>
<keyword evidence="6 8" id="KW-0067">ATP-binding</keyword>